<feature type="compositionally biased region" description="Low complexity" evidence="1">
    <location>
        <begin position="273"/>
        <end position="296"/>
    </location>
</feature>
<name>A0AAD3HHD8_9CHLO</name>
<proteinExistence type="predicted"/>
<feature type="region of interest" description="Disordered" evidence="1">
    <location>
        <begin position="211"/>
        <end position="296"/>
    </location>
</feature>
<feature type="compositionally biased region" description="Low complexity" evidence="1">
    <location>
        <begin position="218"/>
        <end position="238"/>
    </location>
</feature>
<dbReference type="PANTHER" id="PTHR47915:SF1">
    <property type="entry name" value="SI:DKEY-19B23.7"/>
    <property type="match status" value="1"/>
</dbReference>
<comment type="caution">
    <text evidence="3">The sequence shown here is derived from an EMBL/GenBank/DDBJ whole genome shotgun (WGS) entry which is preliminary data.</text>
</comment>
<gene>
    <name evidence="3" type="ORF">Agub_g1320</name>
</gene>
<dbReference type="Pfam" id="PF25377">
    <property type="entry name" value="DUF7886"/>
    <property type="match status" value="1"/>
</dbReference>
<dbReference type="AlphaFoldDB" id="A0AAD3HHD8"/>
<evidence type="ECO:0000259" key="2">
    <source>
        <dbReference type="Pfam" id="PF25377"/>
    </source>
</evidence>
<protein>
    <recommendedName>
        <fullName evidence="2">DUF7886 domain-containing protein</fullName>
    </recommendedName>
</protein>
<keyword evidence="4" id="KW-1185">Reference proteome</keyword>
<reference evidence="3 4" key="1">
    <citation type="journal article" date="2021" name="Sci. Rep.">
        <title>Genome sequencing of the multicellular alga Astrephomene provides insights into convergent evolution of germ-soma differentiation.</title>
        <authorList>
            <person name="Yamashita S."/>
            <person name="Yamamoto K."/>
            <person name="Matsuzaki R."/>
            <person name="Suzuki S."/>
            <person name="Yamaguchi H."/>
            <person name="Hirooka S."/>
            <person name="Minakuchi Y."/>
            <person name="Miyagishima S."/>
            <person name="Kawachi M."/>
            <person name="Toyoda A."/>
            <person name="Nozaki H."/>
        </authorList>
    </citation>
    <scope>NUCLEOTIDE SEQUENCE [LARGE SCALE GENOMIC DNA]</scope>
    <source>
        <strain evidence="3 4">NIES-4017</strain>
    </source>
</reference>
<feature type="domain" description="DUF7886" evidence="2">
    <location>
        <begin position="70"/>
        <end position="205"/>
    </location>
</feature>
<evidence type="ECO:0000313" key="4">
    <source>
        <dbReference type="Proteomes" id="UP001054857"/>
    </source>
</evidence>
<evidence type="ECO:0000256" key="1">
    <source>
        <dbReference type="SAM" id="MobiDB-lite"/>
    </source>
</evidence>
<evidence type="ECO:0000313" key="3">
    <source>
        <dbReference type="EMBL" id="GFR40713.1"/>
    </source>
</evidence>
<sequence length="296" mass="33952">MSSASRSPLDQFYRDCLRVGCLKCFTHFHLYLKGREELVVTIYTGSQVSPRTLPNFRAIKGNGDPLLPASPASHELDIHNPDVTVFLIGAYAKYNWPYVWLRSVTRGRASDDIDAPLDLPTTKNWKSMGLRVWHILEELVNLNMFPPPANPFEVNFEALREMPELERALQAGALASFLRELLLSSSCPHADLVQQDFQECVSTHFSTMPKLVPPAPGPSAAAAAVGAIAQQQQTQQQQQREHRQEPQQQRQQQQQQQSHQQQQQHRQQHQTHTEQQQQQYHQQQQAMMARQQQQHR</sequence>
<organism evidence="3 4">
    <name type="scientific">Astrephomene gubernaculifera</name>
    <dbReference type="NCBI Taxonomy" id="47775"/>
    <lineage>
        <taxon>Eukaryota</taxon>
        <taxon>Viridiplantae</taxon>
        <taxon>Chlorophyta</taxon>
        <taxon>core chlorophytes</taxon>
        <taxon>Chlorophyceae</taxon>
        <taxon>CS clade</taxon>
        <taxon>Chlamydomonadales</taxon>
        <taxon>Astrephomenaceae</taxon>
        <taxon>Astrephomene</taxon>
    </lineage>
</organism>
<dbReference type="InterPro" id="IPR057208">
    <property type="entry name" value="DUF7886"/>
</dbReference>
<feature type="compositionally biased region" description="Low complexity" evidence="1">
    <location>
        <begin position="246"/>
        <end position="265"/>
    </location>
</feature>
<dbReference type="EMBL" id="BMAR01000001">
    <property type="protein sequence ID" value="GFR40713.1"/>
    <property type="molecule type" value="Genomic_DNA"/>
</dbReference>
<accession>A0AAD3HHD8</accession>
<dbReference type="PANTHER" id="PTHR47915">
    <property type="entry name" value="SI:DKEY-19B23.7"/>
    <property type="match status" value="1"/>
</dbReference>
<dbReference type="Proteomes" id="UP001054857">
    <property type="component" value="Unassembled WGS sequence"/>
</dbReference>